<protein>
    <recommendedName>
        <fullName evidence="3">XRE family transcriptional regulator</fullName>
    </recommendedName>
</protein>
<dbReference type="Proteomes" id="UP000287502">
    <property type="component" value="Chromosome"/>
</dbReference>
<dbReference type="KEGG" id="gtl:EP073_02260"/>
<evidence type="ECO:0008006" key="3">
    <source>
        <dbReference type="Google" id="ProtNLM"/>
    </source>
</evidence>
<sequence>MASNRKVFDSKMFMDNLNIFINSHYEFKCNSKYKGFFGRIKAQLDRTEAEEKESRKSGESWIDDPVIYFSDPLSEEEYRRHIELSLAKTLEKSFSATLMKIIEAKDQNHIDIYKKANIDRKLFSKIRNEKRYIPSKRTAIALAVALELSLSETQDLLKRAGFTLSRSILFDVIIEYFITQGNYDIYQINDALHSHKQPILGG</sequence>
<dbReference type="AlphaFoldDB" id="A0A410JVM7"/>
<evidence type="ECO:0000313" key="2">
    <source>
        <dbReference type="Proteomes" id="UP000287502"/>
    </source>
</evidence>
<keyword evidence="2" id="KW-1185">Reference proteome</keyword>
<dbReference type="OrthoDB" id="6194521at2"/>
<evidence type="ECO:0000313" key="1">
    <source>
        <dbReference type="EMBL" id="QAR32260.1"/>
    </source>
</evidence>
<name>A0A410JVM7_9BACT</name>
<dbReference type="RefSeq" id="WP_128465547.1">
    <property type="nucleotide sequence ID" value="NZ_CP035108.1"/>
</dbReference>
<accession>A0A410JVM7</accession>
<gene>
    <name evidence="1" type="ORF">EP073_02260</name>
</gene>
<proteinExistence type="predicted"/>
<organism evidence="1 2">
    <name type="scientific">Geovibrio thiophilus</name>
    <dbReference type="NCBI Taxonomy" id="139438"/>
    <lineage>
        <taxon>Bacteria</taxon>
        <taxon>Pseudomonadati</taxon>
        <taxon>Deferribacterota</taxon>
        <taxon>Deferribacteres</taxon>
        <taxon>Deferribacterales</taxon>
        <taxon>Geovibrionaceae</taxon>
        <taxon>Geovibrio</taxon>
    </lineage>
</organism>
<dbReference type="EMBL" id="CP035108">
    <property type="protein sequence ID" value="QAR32260.1"/>
    <property type="molecule type" value="Genomic_DNA"/>
</dbReference>
<reference evidence="1 2" key="1">
    <citation type="submission" date="2019-01" db="EMBL/GenBank/DDBJ databases">
        <title>Geovibrio thiophilus DSM 11263, complete genome.</title>
        <authorList>
            <person name="Spring S."/>
            <person name="Bunk B."/>
            <person name="Sproer C."/>
        </authorList>
    </citation>
    <scope>NUCLEOTIDE SEQUENCE [LARGE SCALE GENOMIC DNA]</scope>
    <source>
        <strain evidence="1 2">DSM 11263</strain>
    </source>
</reference>